<organism evidence="4">
    <name type="scientific">Agrobacterium albertimagni</name>
    <dbReference type="NCBI Taxonomy" id="147266"/>
    <lineage>
        <taxon>Bacteria</taxon>
        <taxon>Pseudomonadati</taxon>
        <taxon>Pseudomonadota</taxon>
        <taxon>Alphaproteobacteria</taxon>
        <taxon>Hyphomicrobiales</taxon>
        <taxon>Rhizobiaceae</taxon>
        <taxon>Rhizobium/Agrobacterium group</taxon>
        <taxon>Agrobacterium</taxon>
    </lineage>
</organism>
<feature type="compositionally biased region" description="Basic and acidic residues" evidence="1">
    <location>
        <begin position="947"/>
        <end position="958"/>
    </location>
</feature>
<feature type="signal peptide" evidence="2">
    <location>
        <begin position="1"/>
        <end position="26"/>
    </location>
</feature>
<dbReference type="GO" id="GO:0003824">
    <property type="term" value="F:catalytic activity"/>
    <property type="evidence" value="ECO:0007669"/>
    <property type="project" value="UniProtKB-ARBA"/>
</dbReference>
<dbReference type="Pfam" id="PF05860">
    <property type="entry name" value="TPS"/>
    <property type="match status" value="1"/>
</dbReference>
<gene>
    <name evidence="4" type="ORF">ENP70_11525</name>
</gene>
<feature type="region of interest" description="Disordered" evidence="1">
    <location>
        <begin position="933"/>
        <end position="974"/>
    </location>
</feature>
<evidence type="ECO:0000259" key="3">
    <source>
        <dbReference type="SMART" id="SM00912"/>
    </source>
</evidence>
<dbReference type="SUPFAM" id="SSF51126">
    <property type="entry name" value="Pectin lyase-like"/>
    <property type="match status" value="1"/>
</dbReference>
<evidence type="ECO:0000313" key="4">
    <source>
        <dbReference type="EMBL" id="HEB44297.1"/>
    </source>
</evidence>
<protein>
    <submittedName>
        <fullName evidence="4">Filamentous hemagglutinin N-terminal domain-containing protein</fullName>
    </submittedName>
</protein>
<dbReference type="InterPro" id="IPR011050">
    <property type="entry name" value="Pectin_lyase_fold/virulence"/>
</dbReference>
<name>A0A7C1SXR2_9HYPH</name>
<evidence type="ECO:0000256" key="1">
    <source>
        <dbReference type="SAM" id="MobiDB-lite"/>
    </source>
</evidence>
<proteinExistence type="predicted"/>
<dbReference type="NCBIfam" id="TIGR01901">
    <property type="entry name" value="adhes_NPXG"/>
    <property type="match status" value="1"/>
</dbReference>
<feature type="chain" id="PRO_5028181807" evidence="2">
    <location>
        <begin position="27"/>
        <end position="2032"/>
    </location>
</feature>
<accession>A0A7C1SXR2</accession>
<dbReference type="Pfam" id="PF05594">
    <property type="entry name" value="Fil_haemagg"/>
    <property type="match status" value="5"/>
</dbReference>
<comment type="caution">
    <text evidence="4">The sequence shown here is derived from an EMBL/GenBank/DDBJ whole genome shotgun (WGS) entry which is preliminary data.</text>
</comment>
<dbReference type="InterPro" id="IPR008638">
    <property type="entry name" value="FhaB/CdiA-like_TPS"/>
</dbReference>
<reference evidence="4" key="1">
    <citation type="journal article" date="2020" name="mSystems">
        <title>Genome- and Community-Level Interaction Insights into Carbon Utilization and Element Cycling Functions of Hydrothermarchaeota in Hydrothermal Sediment.</title>
        <authorList>
            <person name="Zhou Z."/>
            <person name="Liu Y."/>
            <person name="Xu W."/>
            <person name="Pan J."/>
            <person name="Luo Z.H."/>
            <person name="Li M."/>
        </authorList>
    </citation>
    <scope>NUCLEOTIDE SEQUENCE [LARGE SCALE GENOMIC DNA]</scope>
    <source>
        <strain evidence="4">SpSt-243</strain>
    </source>
</reference>
<dbReference type="InterPro" id="IPR010069">
    <property type="entry name" value="CdiA_FHA1_rpt"/>
</dbReference>
<dbReference type="InterPro" id="IPR025157">
    <property type="entry name" value="Hemagglutinin_rpt"/>
</dbReference>
<evidence type="ECO:0000256" key="2">
    <source>
        <dbReference type="SAM" id="SignalP"/>
    </source>
</evidence>
<dbReference type="Gene3D" id="2.160.20.10">
    <property type="entry name" value="Single-stranded right-handed beta-helix, Pectin lyase-like"/>
    <property type="match status" value="1"/>
</dbReference>
<dbReference type="EMBL" id="DSKI01000591">
    <property type="protein sequence ID" value="HEB44297.1"/>
    <property type="molecule type" value="Genomic_DNA"/>
</dbReference>
<dbReference type="InterPro" id="IPR012334">
    <property type="entry name" value="Pectin_lyas_fold"/>
</dbReference>
<dbReference type="NCBIfam" id="TIGR01731">
    <property type="entry name" value="fil_hemag_20aa"/>
    <property type="match status" value="4"/>
</dbReference>
<sequence>MTKRLKKLISSLLAGVLTFQPVILNAQDITLQRPDSGPRPHVDQSANGTTILNIATPNAAGVSHDIYTAFSAGDLILNNAATNVSTQLGGFIEGNPNLTPGKPANLWIGEVLGGSHTQLNGILEVAGKSMDVVLANEFGITCNGCGFVNTGRATLSTGKPVFDTSGTLQRFDVRQGMVTIGEAGLNPEGRLGLADTSRVDVIARAAILYGAMRAKGLNIVTGANQVAYDWAHDPQTGTTTGITEQPGTGPVPGLAVDVAALGGMYANAINLIATEDGVGVRLSGELASSTDIALSADGKLTLGAPTPDLTPQIRAREKITIKNQGPLLLEGAITSENGNLIDIRAKSGSLTFTGEASAGAITLEGAGPVAISGALKALHAFRASSTSDGLTIDASAQVSAGSIGLVAASDMTLAGKLSANNAVDISAGARLAMASTLTLAGGSIDLAAQGVNSDGTLSARERLQIIAGTDGLANKGTLSAGILDVGSARDIANSGILAASQTLTLTAKGSLTNAATLISGGQLAIHADQIRNNGGVIWANDTVTLAANANLDPASLIENANGRIEAFQGDLVIRADEVANLGTAPTIAQAEIKKWIERGTAAPFDPVTELSGLIDPAYLEANGTIKPAHAAAYTELFADLIHGGKTLSSASRGLLKADVLASSGTALKGELAGRWGALTGKANAAGTPDPAARTASLVKAGYRDASGNILPAHADAYAKLWVTLASGQTTVSDEVKAVVDPAMLVIESQTTNPLTGITTTVYSNSLKPEATAVWTAMLAGNSAAYDIVKILRQDSFKGDGKLAELVAGGTVDIKADTVSNIFGNVSAGDDILITADTVTNKALGASQVLLEVHKKPGCFTCHEGKVDFYDTFGGRMEAVGNVRIAGNLTNITLNSSELSMQEVMEEMNAFIAAEDARGDADLSGVPAVSSKNFHLADSRSDNQTAPEEGKGSDLRIIKPADTPTQTPVEVAPTITPTLSPTASLAALLAAGLNTIAETDPQFTRYANFITSNYMMEVDRLEYRDELVNNTSDAIRLALARSSVIADPGSLAWLDQPILVPAPDGSGLRTVLPRSARLELSDKGALIAGRNVTVSGSAIDNSGAIVASRDLSVTADTITGRGGSFTADAGVVALTALGRIELSDTAIDARTVDIVAGQDFLGKGVAISAATDASIFAATGVTLTALERSYSLNRPGSTLDITDQQLSSLTVGGDLSIVTAADLLLAGLDGDIGGRTLLSAGGDLLLTAVQSETDFRSGDPRNGTDIYRQTSHVTELSTGGDFIATSGGQALLIGTQINAGGRVELAAADGIVLAAAQDIYEFETRKSKKRFFGLSKSSSSQSITERTNRGVSIAAAGDIDVITEAGDLTTAGTRFVSASGDINLSAVEGDIYAGTYTDIFRNETKRSRSFLFGLISSSSARTTLDRFNTGTDALAALDLSLVSGADTTLVGANLSAGGKLTIDTGGDFSVKAAIDSQRLEFFSSKMGLVTMTTITEQSFVERAVFTKLLAGQGLSLTVGGEASLTLYQQAGVDQPTPEDLYPQELLALEGLKLLTQDLANDHFYDKQTQLSPAFKALVAVALSFTGVGAAAASALGATGAMATGITSFVNSAIVGSLDGLVSGNFDIGDILKDATFSGVSAGITGGIDIKFPVDHPFNDALINGFGTSRFTMAGLLNAGLDGVISSGLSSAVYGTDFGSGVLSSIVTYVANGVAGAGIEEIADRYGHSTFSVEKLVAKATINCLAAEATGASCASGAVGSLVTDFLTEYSSDTGNSFGATNPTEYRKRLELVAAIAGYFTSGGKGENVYATASAALLDYDNNCGPCVFIIPAIIGALTVADYALTAKDAYDLATEGLACDAGDQAACNRVAGMARQYAIETGITMTVGQVVPGDKIGMKLITWMRKHGDESVVKAVDDVVSRAGAADRPVWGSWNDYPKVTVGGSEYAQVGDRLYTHHAVDSMQPSGLGAPAGNVNPGRSIAPGYVEDVISQENYTTKTVNGELRRHYQSGSTLVVTSSDGGVVISINPYKFD</sequence>
<keyword evidence="2" id="KW-0732">Signal</keyword>
<feature type="domain" description="Filamentous haemagglutinin FhaB/tRNA nuclease CdiA-like TPS" evidence="3">
    <location>
        <begin position="46"/>
        <end position="165"/>
    </location>
</feature>
<dbReference type="InterPro" id="IPR008619">
    <property type="entry name" value="Filamentous_hemagglutn_rpt"/>
</dbReference>
<dbReference type="SMART" id="SM00912">
    <property type="entry name" value="Haemagg_act"/>
    <property type="match status" value="1"/>
</dbReference>
<dbReference type="Pfam" id="PF13332">
    <property type="entry name" value="Fil_haemagg_2"/>
    <property type="match status" value="2"/>
</dbReference>